<protein>
    <recommendedName>
        <fullName evidence="2">Alpha 1,4-glycosyltransferase domain-containing protein</fullName>
    </recommendedName>
</protein>
<proteinExistence type="predicted"/>
<dbReference type="SUPFAM" id="SSF53448">
    <property type="entry name" value="Nucleotide-diphospho-sugar transferases"/>
    <property type="match status" value="1"/>
</dbReference>
<dbReference type="Gene3D" id="3.90.550.20">
    <property type="match status" value="1"/>
</dbReference>
<reference evidence="3 4" key="1">
    <citation type="submission" date="2016-10" db="EMBL/GenBank/DDBJ databases">
        <title>Draft Genome sequence of Roseomonas sp. strain M3.</title>
        <authorList>
            <person name="Subhash Y."/>
            <person name="Lee S."/>
        </authorList>
    </citation>
    <scope>NUCLEOTIDE SEQUENCE [LARGE SCALE GENOMIC DNA]</scope>
    <source>
        <strain evidence="3 4">M3</strain>
    </source>
</reference>
<evidence type="ECO:0000313" key="4">
    <source>
        <dbReference type="Proteomes" id="UP000188879"/>
    </source>
</evidence>
<dbReference type="InterPro" id="IPR051981">
    <property type="entry name" value="Glycosyltransf_32"/>
</dbReference>
<feature type="domain" description="Alpha 1,4-glycosyltransferase" evidence="2">
    <location>
        <begin position="125"/>
        <end position="218"/>
    </location>
</feature>
<keyword evidence="4" id="KW-1185">Reference proteome</keyword>
<dbReference type="InterPro" id="IPR029044">
    <property type="entry name" value="Nucleotide-diphossugar_trans"/>
</dbReference>
<dbReference type="InterPro" id="IPR007652">
    <property type="entry name" value="A1-4-GlycosylTfrase_dom"/>
</dbReference>
<dbReference type="GO" id="GO:0016020">
    <property type="term" value="C:membrane"/>
    <property type="evidence" value="ECO:0007669"/>
    <property type="project" value="GOC"/>
</dbReference>
<dbReference type="GO" id="GO:0016758">
    <property type="term" value="F:hexosyltransferase activity"/>
    <property type="evidence" value="ECO:0007669"/>
    <property type="project" value="TreeGrafter"/>
</dbReference>
<dbReference type="GO" id="GO:0006688">
    <property type="term" value="P:glycosphingolipid biosynthetic process"/>
    <property type="evidence" value="ECO:0007669"/>
    <property type="project" value="TreeGrafter"/>
</dbReference>
<gene>
    <name evidence="3" type="ORF">BKE38_19920</name>
</gene>
<organism evidence="3 4">
    <name type="scientific">Teichococcus deserti</name>
    <dbReference type="NCBI Taxonomy" id="1817963"/>
    <lineage>
        <taxon>Bacteria</taxon>
        <taxon>Pseudomonadati</taxon>
        <taxon>Pseudomonadota</taxon>
        <taxon>Alphaproteobacteria</taxon>
        <taxon>Acetobacterales</taxon>
        <taxon>Roseomonadaceae</taxon>
        <taxon>Roseomonas</taxon>
    </lineage>
</organism>
<comment type="caution">
    <text evidence="3">The sequence shown here is derived from an EMBL/GenBank/DDBJ whole genome shotgun (WGS) entry which is preliminary data.</text>
</comment>
<evidence type="ECO:0000259" key="2">
    <source>
        <dbReference type="Pfam" id="PF04572"/>
    </source>
</evidence>
<sequence>MPQIFQSFWHGGALSPYEWLCLKSFIDHGHGYHLYSHDPHLSVPQGVQLMDAAEIAPADEVFVYQTGPGKGSVSSFANLFRYELLLRRGGWWVDTDVCCTSTEVPAQPRFFAIEAPERANCAVIHFAAGDPVMRDCRDAARRRGHQVTWGQTGPRLLTATLRKHGLLAAAAPAASCYPFTWQEVLPLFDPAQAASLQERARSAFCVHFWNEIIRRLKIDKRLGVPKGCYLDTLFTRHGVSFPPHPGYSFAELGALEEALAATERQARRIAELEAAVQPSQSEGAPQPG</sequence>
<dbReference type="PANTHER" id="PTHR12042">
    <property type="entry name" value="LACTOSYLCERAMIDE 4-ALPHA-GALACTOSYLTRANSFERASE ALPHA- 1,4-GALACTOSYLTRANSFERASE"/>
    <property type="match status" value="1"/>
</dbReference>
<dbReference type="RefSeq" id="WP_076959053.1">
    <property type="nucleotide sequence ID" value="NZ_MLCO01000212.1"/>
</dbReference>
<accession>A0A1V2GYM7</accession>
<evidence type="ECO:0000313" key="3">
    <source>
        <dbReference type="EMBL" id="ONG50016.1"/>
    </source>
</evidence>
<dbReference type="AlphaFoldDB" id="A0A1V2GYM7"/>
<name>A0A1V2GYM7_9PROT</name>
<dbReference type="EMBL" id="MLCO01000212">
    <property type="protein sequence ID" value="ONG50016.1"/>
    <property type="molecule type" value="Genomic_DNA"/>
</dbReference>
<dbReference type="Proteomes" id="UP000188879">
    <property type="component" value="Unassembled WGS sequence"/>
</dbReference>
<evidence type="ECO:0000256" key="1">
    <source>
        <dbReference type="ARBA" id="ARBA00022679"/>
    </source>
</evidence>
<keyword evidence="1" id="KW-0808">Transferase</keyword>
<dbReference type="Pfam" id="PF04572">
    <property type="entry name" value="Gb3_synth"/>
    <property type="match status" value="1"/>
</dbReference>
<dbReference type="PANTHER" id="PTHR12042:SF21">
    <property type="entry name" value="ALPHA1,4-GALACTOSYLTRANSFERASE 1-RELATED"/>
    <property type="match status" value="1"/>
</dbReference>